<dbReference type="InterPro" id="IPR037208">
    <property type="entry name" value="Spo0E-like_sf"/>
</dbReference>
<dbReference type="AlphaFoldDB" id="A0A7V7UTG6"/>
<dbReference type="Proteomes" id="UP000441354">
    <property type="component" value="Unassembled WGS sequence"/>
</dbReference>
<comment type="caution">
    <text evidence="1">The sequence shown here is derived from an EMBL/GenBank/DDBJ whole genome shotgun (WGS) entry which is preliminary data.</text>
</comment>
<proteinExistence type="predicted"/>
<name>A0A7V7UTG6_9BACI</name>
<dbReference type="Gene3D" id="4.10.280.10">
    <property type="entry name" value="Helix-loop-helix DNA-binding domain"/>
    <property type="match status" value="1"/>
</dbReference>
<dbReference type="InterPro" id="IPR036638">
    <property type="entry name" value="HLH_DNA-bd_sf"/>
</dbReference>
<gene>
    <name evidence="1" type="ORF">F7732_21160</name>
</gene>
<accession>A0A7V7UTG6</accession>
<evidence type="ECO:0000313" key="2">
    <source>
        <dbReference type="Proteomes" id="UP000441354"/>
    </source>
</evidence>
<dbReference type="OrthoDB" id="2632011at2"/>
<dbReference type="EMBL" id="WBOT01000012">
    <property type="protein sequence ID" value="KAB2329486.1"/>
    <property type="molecule type" value="Genomic_DNA"/>
</dbReference>
<evidence type="ECO:0000313" key="1">
    <source>
        <dbReference type="EMBL" id="KAB2329486.1"/>
    </source>
</evidence>
<organism evidence="1 2">
    <name type="scientific">Bacillus mesophilum</name>
    <dbReference type="NCBI Taxonomy" id="1071718"/>
    <lineage>
        <taxon>Bacteria</taxon>
        <taxon>Bacillati</taxon>
        <taxon>Bacillota</taxon>
        <taxon>Bacilli</taxon>
        <taxon>Bacillales</taxon>
        <taxon>Bacillaceae</taxon>
        <taxon>Bacillus</taxon>
    </lineage>
</organism>
<keyword evidence="2" id="KW-1185">Reference proteome</keyword>
<dbReference type="GO" id="GO:0043937">
    <property type="term" value="P:regulation of sporulation"/>
    <property type="evidence" value="ECO:0007669"/>
    <property type="project" value="InterPro"/>
</dbReference>
<reference evidence="1 2" key="1">
    <citation type="journal article" date="2014" name="Arch. Microbiol.">
        <title>Bacillus mesophilum sp. nov., strain IITR-54T, a novel 4-chlorobiphenyl dechlorinating bacterium.</title>
        <authorList>
            <person name="Manickam N."/>
            <person name="Singh N.K."/>
            <person name="Bajaj A."/>
            <person name="Kumar R.M."/>
            <person name="Kaur G."/>
            <person name="Kaur N."/>
            <person name="Bala M."/>
            <person name="Kumar A."/>
            <person name="Mayilraj S."/>
        </authorList>
    </citation>
    <scope>NUCLEOTIDE SEQUENCE [LARGE SCALE GENOMIC DNA]</scope>
    <source>
        <strain evidence="1 2">IITR-54</strain>
    </source>
</reference>
<dbReference type="Pfam" id="PF09388">
    <property type="entry name" value="SpoOE-like"/>
    <property type="match status" value="1"/>
</dbReference>
<protein>
    <submittedName>
        <fullName evidence="1">Aspartyl-phosphate phosphatase Spo0E family protein</fullName>
    </submittedName>
</protein>
<dbReference type="SUPFAM" id="SSF140500">
    <property type="entry name" value="BAS1536-like"/>
    <property type="match status" value="1"/>
</dbReference>
<dbReference type="GO" id="GO:0046983">
    <property type="term" value="F:protein dimerization activity"/>
    <property type="evidence" value="ECO:0007669"/>
    <property type="project" value="InterPro"/>
</dbReference>
<sequence>MFSINQQVEKLRSELIGLADEYGFMDERVIEVSQKLDKLIYSIQEQRMGSRS</sequence>
<dbReference type="InterPro" id="IPR018540">
    <property type="entry name" value="Spo0E-like"/>
</dbReference>